<dbReference type="Proteomes" id="UP001057532">
    <property type="component" value="Chromosome"/>
</dbReference>
<gene>
    <name evidence="1" type="ORF">M8332_01925</name>
</gene>
<evidence type="ECO:0008006" key="3">
    <source>
        <dbReference type="Google" id="ProtNLM"/>
    </source>
</evidence>
<protein>
    <recommendedName>
        <fullName evidence="3">Transposase</fullName>
    </recommendedName>
</protein>
<sequence>MNEITIKEILGLTDPNIIVDDTTKSRTIVKEDGVTKNYWRFILTYKLRCKNCGHYLNKNGFKTVQHLAPAGLWGLNFLIIKKQKYICKYCHHKELAKLKDINPNDHILRNLKIKEALQLSSNITIKQITENFGISTNTVMRQA</sequence>
<dbReference type="RefSeq" id="WP_252780500.1">
    <property type="nucleotide sequence ID" value="NZ_CP097478.1"/>
</dbReference>
<dbReference type="EMBL" id="CP097478">
    <property type="protein sequence ID" value="USS93633.1"/>
    <property type="molecule type" value="Genomic_DNA"/>
</dbReference>
<evidence type="ECO:0000313" key="2">
    <source>
        <dbReference type="Proteomes" id="UP001057532"/>
    </source>
</evidence>
<name>A0ABY5C7P9_9LACO</name>
<accession>A0ABY5C7P9</accession>
<reference evidence="1" key="1">
    <citation type="submission" date="2022-05" db="EMBL/GenBank/DDBJ databases">
        <authorList>
            <person name="Oliphant S.A."/>
            <person name="Watson-Haigh N.S."/>
            <person name="Sumby K.M."/>
            <person name="Gardner J.M."/>
            <person name="Jiranek V."/>
        </authorList>
    </citation>
    <scope>NUCLEOTIDE SEQUENCE</scope>
    <source>
        <strain evidence="1">Ru20-1</strain>
    </source>
</reference>
<proteinExistence type="predicted"/>
<organism evidence="1 2">
    <name type="scientific">Fructilactobacillus ixorae</name>
    <dbReference type="NCBI Taxonomy" id="1750535"/>
    <lineage>
        <taxon>Bacteria</taxon>
        <taxon>Bacillati</taxon>
        <taxon>Bacillota</taxon>
        <taxon>Bacilli</taxon>
        <taxon>Lactobacillales</taxon>
        <taxon>Lactobacillaceae</taxon>
        <taxon>Fructilactobacillus</taxon>
    </lineage>
</organism>
<keyword evidence="2" id="KW-1185">Reference proteome</keyword>
<evidence type="ECO:0000313" key="1">
    <source>
        <dbReference type="EMBL" id="USS93633.1"/>
    </source>
</evidence>